<dbReference type="SMART" id="SM00866">
    <property type="entry name" value="UTRA"/>
    <property type="match status" value="1"/>
</dbReference>
<dbReference type="EMBL" id="JAENHO010000001">
    <property type="protein sequence ID" value="MBL7253445.1"/>
    <property type="molecule type" value="Genomic_DNA"/>
</dbReference>
<reference evidence="5 6" key="1">
    <citation type="submission" date="2021-01" db="EMBL/GenBank/DDBJ databases">
        <title>Actinoplanes sp. nov. LDG1-01 isolated from lichen.</title>
        <authorList>
            <person name="Saeng-In P."/>
            <person name="Phongsopitanun W."/>
            <person name="Kanchanasin P."/>
            <person name="Yuki M."/>
            <person name="Kudo T."/>
            <person name="Ohkuma M."/>
            <person name="Tanasupawat S."/>
        </authorList>
    </citation>
    <scope>NUCLEOTIDE SEQUENCE [LARGE SCALE GENOMIC DNA]</scope>
    <source>
        <strain evidence="5 6">LDG1-01</strain>
    </source>
</reference>
<protein>
    <submittedName>
        <fullName evidence="5">GntR family transcriptional regulator</fullName>
    </submittedName>
</protein>
<organism evidence="5 6">
    <name type="scientific">Paractinoplanes lichenicola</name>
    <dbReference type="NCBI Taxonomy" id="2802976"/>
    <lineage>
        <taxon>Bacteria</taxon>
        <taxon>Bacillati</taxon>
        <taxon>Actinomycetota</taxon>
        <taxon>Actinomycetes</taxon>
        <taxon>Micromonosporales</taxon>
        <taxon>Micromonosporaceae</taxon>
        <taxon>Paractinoplanes</taxon>
    </lineage>
</organism>
<dbReference type="RefSeq" id="WP_202989797.1">
    <property type="nucleotide sequence ID" value="NZ_JAENHO010000001.1"/>
</dbReference>
<dbReference type="Pfam" id="PF00392">
    <property type="entry name" value="GntR"/>
    <property type="match status" value="1"/>
</dbReference>
<dbReference type="Gene3D" id="1.10.10.10">
    <property type="entry name" value="Winged helix-like DNA-binding domain superfamily/Winged helix DNA-binding domain"/>
    <property type="match status" value="1"/>
</dbReference>
<dbReference type="InterPro" id="IPR036388">
    <property type="entry name" value="WH-like_DNA-bd_sf"/>
</dbReference>
<evidence type="ECO:0000256" key="3">
    <source>
        <dbReference type="ARBA" id="ARBA00023163"/>
    </source>
</evidence>
<comment type="caution">
    <text evidence="5">The sequence shown here is derived from an EMBL/GenBank/DDBJ whole genome shotgun (WGS) entry which is preliminary data.</text>
</comment>
<evidence type="ECO:0000256" key="2">
    <source>
        <dbReference type="ARBA" id="ARBA00023125"/>
    </source>
</evidence>
<dbReference type="PRINTS" id="PR00035">
    <property type="entry name" value="HTHGNTR"/>
</dbReference>
<dbReference type="InterPro" id="IPR000524">
    <property type="entry name" value="Tscrpt_reg_HTH_GntR"/>
</dbReference>
<keyword evidence="1" id="KW-0805">Transcription regulation</keyword>
<feature type="domain" description="HTH gntR-type" evidence="4">
    <location>
        <begin position="12"/>
        <end position="80"/>
    </location>
</feature>
<dbReference type="InterPro" id="IPR028978">
    <property type="entry name" value="Chorismate_lyase_/UTRA_dom_sf"/>
</dbReference>
<evidence type="ECO:0000313" key="6">
    <source>
        <dbReference type="Proteomes" id="UP000598996"/>
    </source>
</evidence>
<dbReference type="Pfam" id="PF07702">
    <property type="entry name" value="UTRA"/>
    <property type="match status" value="1"/>
</dbReference>
<dbReference type="SUPFAM" id="SSF46785">
    <property type="entry name" value="Winged helix' DNA-binding domain"/>
    <property type="match status" value="1"/>
</dbReference>
<dbReference type="InterPro" id="IPR050679">
    <property type="entry name" value="Bact_HTH_transcr_reg"/>
</dbReference>
<dbReference type="PROSITE" id="PS50949">
    <property type="entry name" value="HTH_GNTR"/>
    <property type="match status" value="1"/>
</dbReference>
<dbReference type="Gene3D" id="3.40.1410.10">
    <property type="entry name" value="Chorismate lyase-like"/>
    <property type="match status" value="1"/>
</dbReference>
<dbReference type="CDD" id="cd07377">
    <property type="entry name" value="WHTH_GntR"/>
    <property type="match status" value="1"/>
</dbReference>
<dbReference type="Proteomes" id="UP000598996">
    <property type="component" value="Unassembled WGS sequence"/>
</dbReference>
<dbReference type="PANTHER" id="PTHR44846">
    <property type="entry name" value="MANNOSYL-D-GLYCERATE TRANSPORT/METABOLISM SYSTEM REPRESSOR MNGR-RELATED"/>
    <property type="match status" value="1"/>
</dbReference>
<gene>
    <name evidence="5" type="ORF">JKJ07_03885</name>
</gene>
<evidence type="ECO:0000313" key="5">
    <source>
        <dbReference type="EMBL" id="MBL7253445.1"/>
    </source>
</evidence>
<keyword evidence="3" id="KW-0804">Transcription</keyword>
<dbReference type="SMART" id="SM00345">
    <property type="entry name" value="HTH_GNTR"/>
    <property type="match status" value="1"/>
</dbReference>
<dbReference type="SUPFAM" id="SSF64288">
    <property type="entry name" value="Chorismate lyase-like"/>
    <property type="match status" value="1"/>
</dbReference>
<dbReference type="PANTHER" id="PTHR44846:SF16">
    <property type="entry name" value="TRANSCRIPTIONAL REGULATOR PHNF-RELATED"/>
    <property type="match status" value="1"/>
</dbReference>
<sequence>MQTSPLIGPDALPLYLRLAERIHDDLRAADGTDGARLPSERQLAERYAVSRVTIRAALGELRERGVLVSLPARGWAVAAAPVQRGAGTAGRVMGFADLAAQRGLAIHNRVLVSKVRPATSREAELLRTVAGADLFEMRRLRYLNDLVIALEHNRLPLAIAPELATTDFSRNSLYEVLRAASPRQQPHYADYSVEARNATDDERDHLEITGPVPILSATQLTFNQEGVPIELTVQAYRGDRYTFRASITD</sequence>
<evidence type="ECO:0000256" key="1">
    <source>
        <dbReference type="ARBA" id="ARBA00023015"/>
    </source>
</evidence>
<name>A0ABS1VFP7_9ACTN</name>
<dbReference type="InterPro" id="IPR036390">
    <property type="entry name" value="WH_DNA-bd_sf"/>
</dbReference>
<keyword evidence="2" id="KW-0238">DNA-binding</keyword>
<proteinExistence type="predicted"/>
<accession>A0ABS1VFP7</accession>
<keyword evidence="6" id="KW-1185">Reference proteome</keyword>
<evidence type="ECO:0000259" key="4">
    <source>
        <dbReference type="PROSITE" id="PS50949"/>
    </source>
</evidence>
<dbReference type="InterPro" id="IPR011663">
    <property type="entry name" value="UTRA"/>
</dbReference>